<evidence type="ECO:0000256" key="8">
    <source>
        <dbReference type="RuleBase" id="RU362002"/>
    </source>
</evidence>
<feature type="transmembrane region" description="Helical" evidence="8">
    <location>
        <begin position="278"/>
        <end position="302"/>
    </location>
</feature>
<feature type="transmembrane region" description="Helical" evidence="8">
    <location>
        <begin position="373"/>
        <end position="396"/>
    </location>
</feature>
<feature type="transmembrane region" description="Helical" evidence="8">
    <location>
        <begin position="308"/>
        <end position="325"/>
    </location>
</feature>
<evidence type="ECO:0000256" key="4">
    <source>
        <dbReference type="ARBA" id="ARBA00022692"/>
    </source>
</evidence>
<name>A0AAN9G856_9CAEN</name>
<keyword evidence="3 8" id="KW-0813">Transport</keyword>
<feature type="transmembrane region" description="Helical" evidence="8">
    <location>
        <begin position="59"/>
        <end position="77"/>
    </location>
</feature>
<evidence type="ECO:0000256" key="1">
    <source>
        <dbReference type="ARBA" id="ARBA00004141"/>
    </source>
</evidence>
<feature type="domain" description="Ammonium transporter AmtB-like" evidence="9">
    <location>
        <begin position="20"/>
        <end position="423"/>
    </location>
</feature>
<organism evidence="10 11">
    <name type="scientific">Littorina saxatilis</name>
    <dbReference type="NCBI Taxonomy" id="31220"/>
    <lineage>
        <taxon>Eukaryota</taxon>
        <taxon>Metazoa</taxon>
        <taxon>Spiralia</taxon>
        <taxon>Lophotrochozoa</taxon>
        <taxon>Mollusca</taxon>
        <taxon>Gastropoda</taxon>
        <taxon>Caenogastropoda</taxon>
        <taxon>Littorinimorpha</taxon>
        <taxon>Littorinoidea</taxon>
        <taxon>Littorinidae</taxon>
        <taxon>Littorina</taxon>
    </lineage>
</organism>
<dbReference type="AlphaFoldDB" id="A0AAN9G856"/>
<evidence type="ECO:0000256" key="7">
    <source>
        <dbReference type="ARBA" id="ARBA00023177"/>
    </source>
</evidence>
<accession>A0AAN9G856</accession>
<feature type="transmembrane region" description="Helical" evidence="8">
    <location>
        <begin position="244"/>
        <end position="266"/>
    </location>
</feature>
<feature type="transmembrane region" description="Helical" evidence="8">
    <location>
        <begin position="169"/>
        <end position="191"/>
    </location>
</feature>
<feature type="transmembrane region" description="Helical" evidence="8">
    <location>
        <begin position="97"/>
        <end position="118"/>
    </location>
</feature>
<comment type="similarity">
    <text evidence="2 8">Belongs to the ammonia transporter channel (TC 1.A.11.2) family.</text>
</comment>
<feature type="transmembrane region" description="Helical" evidence="8">
    <location>
        <begin position="125"/>
        <end position="147"/>
    </location>
</feature>
<dbReference type="PROSITE" id="PS01219">
    <property type="entry name" value="AMMONIUM_TRANSP"/>
    <property type="match status" value="1"/>
</dbReference>
<reference evidence="10 11" key="1">
    <citation type="submission" date="2024-02" db="EMBL/GenBank/DDBJ databases">
        <title>Chromosome-scale genome assembly of the rough periwinkle Littorina saxatilis.</title>
        <authorList>
            <person name="De Jode A."/>
            <person name="Faria R."/>
            <person name="Formenti G."/>
            <person name="Sims Y."/>
            <person name="Smith T.P."/>
            <person name="Tracey A."/>
            <person name="Wood J.M.D."/>
            <person name="Zagrodzka Z.B."/>
            <person name="Johannesson K."/>
            <person name="Butlin R.K."/>
            <person name="Leder E.H."/>
        </authorList>
    </citation>
    <scope>NUCLEOTIDE SEQUENCE [LARGE SCALE GENOMIC DNA]</scope>
    <source>
        <strain evidence="10">Snail1</strain>
        <tissue evidence="10">Muscle</tissue>
    </source>
</reference>
<keyword evidence="11" id="KW-1185">Reference proteome</keyword>
<feature type="transmembrane region" description="Helical" evidence="8">
    <location>
        <begin position="212"/>
        <end position="232"/>
    </location>
</feature>
<dbReference type="InterPro" id="IPR018047">
    <property type="entry name" value="Ammonium_transpt_CS"/>
</dbReference>
<dbReference type="GO" id="GO:0005886">
    <property type="term" value="C:plasma membrane"/>
    <property type="evidence" value="ECO:0007669"/>
    <property type="project" value="UniProtKB-SubCell"/>
</dbReference>
<dbReference type="GO" id="GO:0008519">
    <property type="term" value="F:ammonium channel activity"/>
    <property type="evidence" value="ECO:0007669"/>
    <property type="project" value="InterPro"/>
</dbReference>
<evidence type="ECO:0000256" key="6">
    <source>
        <dbReference type="ARBA" id="ARBA00023136"/>
    </source>
</evidence>
<dbReference type="SUPFAM" id="SSF111352">
    <property type="entry name" value="Ammonium transporter"/>
    <property type="match status" value="1"/>
</dbReference>
<gene>
    <name evidence="10" type="ORF">V1264_002508</name>
</gene>
<keyword evidence="7 8" id="KW-0924">Ammonia transport</keyword>
<dbReference type="Proteomes" id="UP001374579">
    <property type="component" value="Unassembled WGS sequence"/>
</dbReference>
<dbReference type="InterPro" id="IPR001905">
    <property type="entry name" value="Ammonium_transpt"/>
</dbReference>
<feature type="transmembrane region" description="Helical" evidence="8">
    <location>
        <begin position="19"/>
        <end position="38"/>
    </location>
</feature>
<dbReference type="EMBL" id="JBAMIC010000012">
    <property type="protein sequence ID" value="KAK7098149.1"/>
    <property type="molecule type" value="Genomic_DNA"/>
</dbReference>
<comment type="caution">
    <text evidence="10">The sequence shown here is derived from an EMBL/GenBank/DDBJ whole genome shotgun (WGS) entry which is preliminary data.</text>
</comment>
<evidence type="ECO:0000256" key="3">
    <source>
        <dbReference type="ARBA" id="ARBA00022448"/>
    </source>
</evidence>
<evidence type="ECO:0000256" key="5">
    <source>
        <dbReference type="ARBA" id="ARBA00022989"/>
    </source>
</evidence>
<evidence type="ECO:0000313" key="11">
    <source>
        <dbReference type="Proteomes" id="UP001374579"/>
    </source>
</evidence>
<dbReference type="PANTHER" id="PTHR11730:SF6">
    <property type="entry name" value="AMMONIUM TRANSPORTER"/>
    <property type="match status" value="1"/>
</dbReference>
<dbReference type="FunFam" id="1.10.3430.10:FF:000010">
    <property type="entry name" value="Ammonium transporter"/>
    <property type="match status" value="1"/>
</dbReference>
<dbReference type="InterPro" id="IPR024041">
    <property type="entry name" value="NH4_transpt_AmtB-like_dom"/>
</dbReference>
<proteinExistence type="inferred from homology"/>
<dbReference type="GO" id="GO:0097272">
    <property type="term" value="P:ammonium homeostasis"/>
    <property type="evidence" value="ECO:0007669"/>
    <property type="project" value="TreeGrafter"/>
</dbReference>
<sequence>MANVTREEFETLKVELNQFFLLVMGMIVYLMQCGFAFLEAGSVRSKNSTNILIKNLLDSFVAGVAYWVFGFAFAFGPGNKFIGYEYFASAHMPDVQFATFFFQYVFAATAATIVSGALAERCEFVAYFVYSFLITSFIYPVVTHWVWSGEGWLSGGMEYDVGKVAYKDFAGSGVVHVVGGTAAFMGALIIGPRIGRFHSESNTTLDIRGHSVPFAAMGGFILLFGFLAFNGGSELSISNPGNGANVALSVVNTIISGSVSAFFTMLLQKTGLFGNQRWSLLTTLNGALTGMVAACAGCNVYYPWGAAILGFVAAICYKITSWLMVKMKVDDPLDAVAVHFGGGTWGVIAVAFLNKDNGILLKWDQESGLQLAWQLAGFVAIVLWTGFLSLLMFGILRLAGILRVSEDMERKGLDIPKHGEPAYPLESYGHGHIEKVLRMVESGQLQYYMQGSAGNDNAGYTQNNGEAANNTVNGSGGGNVVQPGYENPEVEMLQQNPNDYVHHREVENTPL</sequence>
<protein>
    <recommendedName>
        <fullName evidence="8">Ammonium transporter</fullName>
    </recommendedName>
</protein>
<evidence type="ECO:0000256" key="2">
    <source>
        <dbReference type="ARBA" id="ARBA00005887"/>
    </source>
</evidence>
<evidence type="ECO:0000313" key="10">
    <source>
        <dbReference type="EMBL" id="KAK7098149.1"/>
    </source>
</evidence>
<feature type="transmembrane region" description="Helical" evidence="8">
    <location>
        <begin position="332"/>
        <end position="353"/>
    </location>
</feature>
<comment type="subcellular location">
    <subcellularLocation>
        <location evidence="8">Cell membrane</location>
        <topology evidence="8">Multi-pass membrane protein</topology>
    </subcellularLocation>
    <subcellularLocation>
        <location evidence="1">Membrane</location>
        <topology evidence="1">Multi-pass membrane protein</topology>
    </subcellularLocation>
</comment>
<dbReference type="Pfam" id="PF00909">
    <property type="entry name" value="Ammonium_transp"/>
    <property type="match status" value="1"/>
</dbReference>
<keyword evidence="5 8" id="KW-1133">Transmembrane helix</keyword>
<dbReference type="Gene3D" id="1.10.3430.10">
    <property type="entry name" value="Ammonium transporter AmtB like domains"/>
    <property type="match status" value="1"/>
</dbReference>
<dbReference type="InterPro" id="IPR029020">
    <property type="entry name" value="Ammonium/urea_transptr"/>
</dbReference>
<dbReference type="PANTHER" id="PTHR11730">
    <property type="entry name" value="AMMONIUM TRANSPORTER"/>
    <property type="match status" value="1"/>
</dbReference>
<keyword evidence="6 8" id="KW-0472">Membrane</keyword>
<evidence type="ECO:0000259" key="9">
    <source>
        <dbReference type="Pfam" id="PF00909"/>
    </source>
</evidence>
<dbReference type="NCBIfam" id="TIGR00836">
    <property type="entry name" value="amt"/>
    <property type="match status" value="1"/>
</dbReference>
<keyword evidence="4 8" id="KW-0812">Transmembrane</keyword>